<evidence type="ECO:0000256" key="1">
    <source>
        <dbReference type="ARBA" id="ARBA00022729"/>
    </source>
</evidence>
<sequence>MTRNLWKGLLLFIFLPFLWAQEGQLIDKVAAKVDGETITLSEVEEAYSLYRTQVSQKEMSDEELRKYVLDELINRKLLYLVARDDTTITVTDEEVNQALEEQLKSIEESMGKEQFEAELK</sequence>
<dbReference type="EMBL" id="DRBW01000255">
    <property type="protein sequence ID" value="HDM90931.1"/>
    <property type="molecule type" value="Genomic_DNA"/>
</dbReference>
<dbReference type="InterPro" id="IPR050280">
    <property type="entry name" value="OMP_Chaperone_SurA"/>
</dbReference>
<keyword evidence="1" id="KW-0732">Signal</keyword>
<dbReference type="Pfam" id="PF13624">
    <property type="entry name" value="SurA_N_3"/>
    <property type="match status" value="1"/>
</dbReference>
<proteinExistence type="predicted"/>
<dbReference type="SUPFAM" id="SSF109998">
    <property type="entry name" value="Triger factor/SurA peptide-binding domain-like"/>
    <property type="match status" value="1"/>
</dbReference>
<protein>
    <recommendedName>
        <fullName evidence="3">Peptidylprolyl isomerase</fullName>
    </recommendedName>
</protein>
<reference evidence="2" key="1">
    <citation type="journal article" date="2020" name="mSystems">
        <title>Genome- and Community-Level Interaction Insights into Carbon Utilization and Element Cycling Functions of Hydrothermarchaeota in Hydrothermal Sediment.</title>
        <authorList>
            <person name="Zhou Z."/>
            <person name="Liu Y."/>
            <person name="Xu W."/>
            <person name="Pan J."/>
            <person name="Luo Z.H."/>
            <person name="Li M."/>
        </authorList>
    </citation>
    <scope>NUCLEOTIDE SEQUENCE [LARGE SCALE GENOMIC DNA]</scope>
    <source>
        <strain evidence="2">HyVt-237</strain>
    </source>
</reference>
<dbReference type="Gene3D" id="1.10.4030.10">
    <property type="entry name" value="Porin chaperone SurA, peptide-binding domain"/>
    <property type="match status" value="1"/>
</dbReference>
<comment type="caution">
    <text evidence="2">The sequence shown here is derived from an EMBL/GenBank/DDBJ whole genome shotgun (WGS) entry which is preliminary data.</text>
</comment>
<evidence type="ECO:0008006" key="3">
    <source>
        <dbReference type="Google" id="ProtNLM"/>
    </source>
</evidence>
<dbReference type="Proteomes" id="UP000885931">
    <property type="component" value="Unassembled WGS sequence"/>
</dbReference>
<name>A0A7C1BB48_UNCW3</name>
<gene>
    <name evidence="2" type="ORF">ENG67_06975</name>
</gene>
<dbReference type="PANTHER" id="PTHR47637:SF1">
    <property type="entry name" value="CHAPERONE SURA"/>
    <property type="match status" value="1"/>
</dbReference>
<accession>A0A7C1BB48</accession>
<evidence type="ECO:0000313" key="2">
    <source>
        <dbReference type="EMBL" id="HDM90931.1"/>
    </source>
</evidence>
<dbReference type="InterPro" id="IPR027304">
    <property type="entry name" value="Trigger_fact/SurA_dom_sf"/>
</dbReference>
<dbReference type="PANTHER" id="PTHR47637">
    <property type="entry name" value="CHAPERONE SURA"/>
    <property type="match status" value="1"/>
</dbReference>
<dbReference type="AlphaFoldDB" id="A0A7C1BB48"/>
<feature type="non-terminal residue" evidence="2">
    <location>
        <position position="120"/>
    </location>
</feature>
<organism evidence="2">
    <name type="scientific">candidate division WOR-3 bacterium</name>
    <dbReference type="NCBI Taxonomy" id="2052148"/>
    <lineage>
        <taxon>Bacteria</taxon>
        <taxon>Bacteria division WOR-3</taxon>
    </lineage>
</organism>